<dbReference type="KEGG" id="ada:A5CPEGH6_02480"/>
<dbReference type="EMBL" id="AP019736">
    <property type="protein sequence ID" value="BBL05610.1"/>
    <property type="molecule type" value="Genomic_DNA"/>
</dbReference>
<dbReference type="AlphaFoldDB" id="A0A4Y1WXA1"/>
<evidence type="ECO:0000256" key="1">
    <source>
        <dbReference type="SAM" id="Phobius"/>
    </source>
</evidence>
<keyword evidence="1" id="KW-0812">Transmembrane</keyword>
<dbReference type="Proteomes" id="UP000319374">
    <property type="component" value="Chromosome"/>
</dbReference>
<protein>
    <recommendedName>
        <fullName evidence="4">DUF2975 domain-containing protein</fullName>
    </recommendedName>
</protein>
<dbReference type="InterPro" id="IPR021354">
    <property type="entry name" value="DUF2975"/>
</dbReference>
<feature type="transmembrane region" description="Helical" evidence="1">
    <location>
        <begin position="120"/>
        <end position="142"/>
    </location>
</feature>
<sequence length="238" mass="26238">MQNKKTLLQRLLVIYITFFIVLVASIAHSVLTDFTRGAAEGVELGEDIAEKWSSGTPRMIYMLDNIRITETPDDAIRIAPATPGAEVRAEVKRLGLVVEEPAPGASPLSLAFRSIGGSGWLYALVLLGPLFYAVIIVLMFMIIHSLRRSIREERTLDRRNVWYLRSIGLLTIAAELIGSAVDWVMSRRAAELLAGNGYAVDTGFHVSYSMVIMGILILFAAEVFAIGQNLSEEQKLTI</sequence>
<evidence type="ECO:0000313" key="2">
    <source>
        <dbReference type="EMBL" id="BBL05610.1"/>
    </source>
</evidence>
<reference evidence="3" key="1">
    <citation type="submission" date="2019-06" db="EMBL/GenBank/DDBJ databases">
        <title>Alistipes onderdonkii subsp. vulgaris subsp. nov., Alistipes dispar sp. nov. and Alistipes communis sp. nov., isolated from human faeces, and creation of Alistipes onderdonkii subsp. onderdonkii subsp. nov.</title>
        <authorList>
            <person name="Sakamoto M."/>
            <person name="Ikeyama N."/>
            <person name="Ogata Y."/>
            <person name="Suda W."/>
            <person name="Iino T."/>
            <person name="Hattori M."/>
            <person name="Ohkuma M."/>
        </authorList>
    </citation>
    <scope>NUCLEOTIDE SEQUENCE [LARGE SCALE GENOMIC DNA]</scope>
    <source>
        <strain evidence="3">5CPEGH6</strain>
    </source>
</reference>
<gene>
    <name evidence="2" type="ORF">A5CPEGH6_02480</name>
</gene>
<keyword evidence="1" id="KW-0472">Membrane</keyword>
<keyword evidence="1" id="KW-1133">Transmembrane helix</keyword>
<accession>A0A4Y1WXA1</accession>
<feature type="transmembrane region" description="Helical" evidence="1">
    <location>
        <begin position="205"/>
        <end position="226"/>
    </location>
</feature>
<dbReference type="RefSeq" id="WP_141427500.1">
    <property type="nucleotide sequence ID" value="NZ_AP019736.1"/>
</dbReference>
<feature type="transmembrane region" description="Helical" evidence="1">
    <location>
        <begin position="162"/>
        <end position="185"/>
    </location>
</feature>
<evidence type="ECO:0000313" key="3">
    <source>
        <dbReference type="Proteomes" id="UP000319374"/>
    </source>
</evidence>
<name>A0A4Y1WXA1_9BACT</name>
<dbReference type="GeneID" id="98672220"/>
<keyword evidence="3" id="KW-1185">Reference proteome</keyword>
<evidence type="ECO:0008006" key="4">
    <source>
        <dbReference type="Google" id="ProtNLM"/>
    </source>
</evidence>
<dbReference type="Pfam" id="PF11188">
    <property type="entry name" value="DUF2975"/>
    <property type="match status" value="1"/>
</dbReference>
<proteinExistence type="predicted"/>
<feature type="transmembrane region" description="Helical" evidence="1">
    <location>
        <begin position="12"/>
        <end position="31"/>
    </location>
</feature>
<dbReference type="OrthoDB" id="1003930at2"/>
<organism evidence="2 3">
    <name type="scientific">Alistipes dispar</name>
    <dbReference type="NCBI Taxonomy" id="2585119"/>
    <lineage>
        <taxon>Bacteria</taxon>
        <taxon>Pseudomonadati</taxon>
        <taxon>Bacteroidota</taxon>
        <taxon>Bacteroidia</taxon>
        <taxon>Bacteroidales</taxon>
        <taxon>Rikenellaceae</taxon>
        <taxon>Alistipes</taxon>
    </lineage>
</organism>